<accession>A0A8S5RCJ4</accession>
<organism evidence="1">
    <name type="scientific">virus sp. ctmTa7</name>
    <dbReference type="NCBI Taxonomy" id="2828255"/>
    <lineage>
        <taxon>Viruses</taxon>
    </lineage>
</organism>
<sequence length="887" mass="100100">MAKYKGSIELISGITPANNQDFPLISAHSVQADDEGTRLDEILNYDILRTKQPEDQGLGLAWLGWSNNIERGNGIENDAIMFSKHDIVGMQRLNLYSLADSKPLFTENTVKILKRAKELNPKLRTFEYLQSESGRTDFTYNGDHAHLNSDGSWEGSTADLSGCTRIYTYQQICDWLDYFKESGTDGVFFDDWGYDFTKEDICYQMGLSLNDYTDKNVALNQKWIMLIDACHDRGLFLITNGGMPFSVGDWYTYLDENDIICLESCLISSVNYKDDFTWQAGQKKVYDYYANWYSNGKCKAKLWTLNYFPSNAEDYKEIVLTYLCAMTLACGGGYVSMGAFKCIEKPAFVDLFSNGNQKTIKKIDDNIYQLKVNTHTLEVHQWKSLSGQVSKETADKNYYILDGKVFNNGFLTAPVVEQELSKRIDNVSERLDTVSDDNRKNAISYWRMSIDDWNASLTFSDYTNLIPVDPEIHDISGGTMRLVRNSDGTCDIVCTYTELSQGGIYLSVIRPSNYEDFEQTGEGLEFGFSDVIFDMSDDSWTLPNGTVYDAKWLWSTPSFYIYTEKSPLNGETVAEYKIDGIGSDLGTSTGHYTKTSKDIFTSYNIRVWFHAPEGKYFNGTVTLKNVYLIDLGEHSDEISKKWYTNIFPTNFNNSSAMTAKMTVAEKQGWKVYDFLVSHTNAWGWTKYKYTGDELIALRGHTIELGCTSMAFSNGQTGVGNTANGWVNYAFGIGVNTDNPNTVRLYANTQNKSAVWDGEKICCLKYTIPNDATSLVIGFQSYGFATTVTLSLKDVYMYDLGEEVSIRGKDSTNASLRLCRINEKQEELTPSKMRNALYITEKGGMYCYDLKGVKVDIAGSIYIGAAKAGYTGSPEEFGNALYQLIQKK</sequence>
<reference evidence="1" key="1">
    <citation type="journal article" date="2021" name="Proc. Natl. Acad. Sci. U.S.A.">
        <title>A Catalog of Tens of Thousands of Viruses from Human Metagenomes Reveals Hidden Associations with Chronic Diseases.</title>
        <authorList>
            <person name="Tisza M.J."/>
            <person name="Buck C.B."/>
        </authorList>
    </citation>
    <scope>NUCLEOTIDE SEQUENCE</scope>
    <source>
        <strain evidence="1">CtmTa7</strain>
    </source>
</reference>
<name>A0A8S5RCJ4_9VIRU</name>
<protein>
    <submittedName>
        <fullName evidence="1">Uncharacterized protein</fullName>
    </submittedName>
</protein>
<evidence type="ECO:0000313" key="1">
    <source>
        <dbReference type="EMBL" id="DAE28809.1"/>
    </source>
</evidence>
<proteinExistence type="predicted"/>
<dbReference type="EMBL" id="BK059091">
    <property type="protein sequence ID" value="DAE28809.1"/>
    <property type="molecule type" value="Genomic_DNA"/>
</dbReference>